<accession>A0A6B3RNR1</accession>
<organism evidence="1 2">
    <name type="scientific">Pseudotabrizicola algicola</name>
    <dbReference type="NCBI Taxonomy" id="2709381"/>
    <lineage>
        <taxon>Bacteria</taxon>
        <taxon>Pseudomonadati</taxon>
        <taxon>Pseudomonadota</taxon>
        <taxon>Alphaproteobacteria</taxon>
        <taxon>Rhodobacterales</taxon>
        <taxon>Paracoccaceae</taxon>
        <taxon>Pseudotabrizicola</taxon>
    </lineage>
</organism>
<dbReference type="Proteomes" id="UP000481421">
    <property type="component" value="Unassembled WGS sequence"/>
</dbReference>
<reference evidence="1 2" key="1">
    <citation type="submission" date="2020-02" db="EMBL/GenBank/DDBJ databases">
        <title>Rhodobacter algicola sp. nov., isolated from microalga culture.</title>
        <authorList>
            <person name="Park C.-Y."/>
        </authorList>
    </citation>
    <scope>NUCLEOTIDE SEQUENCE [LARGE SCALE GENOMIC DNA]</scope>
    <source>
        <strain evidence="1 2">ETT8</strain>
    </source>
</reference>
<dbReference type="Pfam" id="PF10123">
    <property type="entry name" value="Mu-like_Pro"/>
    <property type="match status" value="2"/>
</dbReference>
<proteinExistence type="predicted"/>
<dbReference type="InterPro" id="IPR012106">
    <property type="entry name" value="Phage_Mu_Gp1"/>
</dbReference>
<dbReference type="PIRSF" id="PIRSF016624">
    <property type="entry name" value="Mu_prophg_I"/>
    <property type="match status" value="1"/>
</dbReference>
<keyword evidence="2" id="KW-1185">Reference proteome</keyword>
<evidence type="ECO:0000313" key="2">
    <source>
        <dbReference type="Proteomes" id="UP000481421"/>
    </source>
</evidence>
<gene>
    <name evidence="1" type="ORF">G3572_16100</name>
</gene>
<dbReference type="EMBL" id="JAAIKE010000005">
    <property type="protein sequence ID" value="NEX47737.1"/>
    <property type="molecule type" value="Genomic_DNA"/>
</dbReference>
<comment type="caution">
    <text evidence="1">The sequence shown here is derived from an EMBL/GenBank/DDBJ whole genome shotgun (WGS) entry which is preliminary data.</text>
</comment>
<dbReference type="AlphaFoldDB" id="A0A6B3RNR1"/>
<dbReference type="RefSeq" id="WP_164613733.1">
    <property type="nucleotide sequence ID" value="NZ_JAAIKE010000005.1"/>
</dbReference>
<evidence type="ECO:0000313" key="1">
    <source>
        <dbReference type="EMBL" id="NEX47737.1"/>
    </source>
</evidence>
<protein>
    <recommendedName>
        <fullName evidence="3">Mu-like prophage I protein</fullName>
    </recommendedName>
</protein>
<evidence type="ECO:0008006" key="3">
    <source>
        <dbReference type="Google" id="ProtNLM"/>
    </source>
</evidence>
<name>A0A6B3RNR1_9RHOB</name>
<sequence>MSALTLATCDNALPPGGTAPEWVHLLPAGNMQGRDGRAYSLPDPAGVILDFQERGIDLPVDYEHQNDKPEAKLKGPVPAAGWIKELAHNASGLWGRVEWTATAREMIGRKEYRYLSPSFFHNKSGQIMRLKGAGLVHEPNLHLKALASQEAPMLDPKTKANPNPETGPVSPLIARLAKVLNPSPDATEEEVMDALEAWLTEKEAKPDPKKFIPVEAVQQMLQERHLEKSVMAEGQAQQKVNDAIRKGYFPPALRDWAIALCREDASSFDAFLSGSAPAYAHLSQELISGVPAGNPRSVAQTEAEAAICAQLGLKPEQLATG</sequence>